<dbReference type="RefSeq" id="WP_093105961.1">
    <property type="nucleotide sequence ID" value="NZ_FNOS01000002.1"/>
</dbReference>
<dbReference type="Proteomes" id="UP000198647">
    <property type="component" value="Unassembled WGS sequence"/>
</dbReference>
<reference evidence="1 2" key="1">
    <citation type="submission" date="2016-10" db="EMBL/GenBank/DDBJ databases">
        <authorList>
            <person name="Varghese N."/>
            <person name="Submissions S."/>
        </authorList>
    </citation>
    <scope>NUCLEOTIDE SEQUENCE [LARGE SCALE GENOMIC DNA]</scope>
    <source>
        <strain evidence="1 2">DSM 20748</strain>
    </source>
</reference>
<name>A0A1H3DFL5_9BACI</name>
<keyword evidence="2" id="KW-1185">Reference proteome</keyword>
<proteinExistence type="predicted"/>
<evidence type="ECO:0000313" key="1">
    <source>
        <dbReference type="EMBL" id="SDX64489.1"/>
    </source>
</evidence>
<sequence>MREIKQILNDILDEQEQKGIETYGTTLEEASHSDYDWNRMALEEAIDLAQYLANENRRLRSVEHLKVKREIPTVISYDGRRYVFDPNN</sequence>
<gene>
    <name evidence="1" type="ORF">SAMN04488081_0925</name>
</gene>
<dbReference type="EMBL" id="FNOS01000002">
    <property type="protein sequence ID" value="SDX64489.1"/>
    <property type="molecule type" value="Genomic_DNA"/>
</dbReference>
<accession>A0A1H3DFL5</accession>
<comment type="caution">
    <text evidence="1">The sequence shown here is derived from an EMBL/GenBank/DDBJ whole genome shotgun (WGS) entry which is preliminary data.</text>
</comment>
<evidence type="ECO:0000313" key="2">
    <source>
        <dbReference type="Proteomes" id="UP000198647"/>
    </source>
</evidence>
<organism evidence="1 2">
    <name type="scientific">Salimicrobium album</name>
    <dbReference type="NCBI Taxonomy" id="50717"/>
    <lineage>
        <taxon>Bacteria</taxon>
        <taxon>Bacillati</taxon>
        <taxon>Bacillota</taxon>
        <taxon>Bacilli</taxon>
        <taxon>Bacillales</taxon>
        <taxon>Bacillaceae</taxon>
        <taxon>Salimicrobium</taxon>
    </lineage>
</organism>
<protein>
    <submittedName>
        <fullName evidence="1">Uncharacterized protein</fullName>
    </submittedName>
</protein>